<evidence type="ECO:0000256" key="1">
    <source>
        <dbReference type="SAM" id="Phobius"/>
    </source>
</evidence>
<gene>
    <name evidence="2" type="ORF">NXS10_02690</name>
</gene>
<accession>A0ABT2F5X3</accession>
<keyword evidence="3" id="KW-1185">Reference proteome</keyword>
<dbReference type="Proteomes" id="UP001206548">
    <property type="component" value="Unassembled WGS sequence"/>
</dbReference>
<dbReference type="RefSeq" id="WP_259137401.1">
    <property type="nucleotide sequence ID" value="NZ_JANUXX010000002.1"/>
</dbReference>
<keyword evidence="1" id="KW-1133">Transmembrane helix</keyword>
<keyword evidence="1" id="KW-0812">Transmembrane</keyword>
<protein>
    <submittedName>
        <fullName evidence="2">DUF202 domain-containing protein</fullName>
    </submittedName>
</protein>
<feature type="transmembrane region" description="Helical" evidence="1">
    <location>
        <begin position="27"/>
        <end position="44"/>
    </location>
</feature>
<evidence type="ECO:0000313" key="3">
    <source>
        <dbReference type="Proteomes" id="UP001206548"/>
    </source>
</evidence>
<evidence type="ECO:0000313" key="2">
    <source>
        <dbReference type="EMBL" id="MCS4487881.1"/>
    </source>
</evidence>
<proteinExistence type="predicted"/>
<feature type="transmembrane region" description="Helical" evidence="1">
    <location>
        <begin position="50"/>
        <end position="74"/>
    </location>
</feature>
<sequence length="98" mass="11100">MTEKELLSGYQTEISYQKHMIANLKRWFSSLFIVSSLGVVALYFSKVSLLLRFSGIGLVIIGCLGMLLFGYGIYKGQQNVNRVIDDLQTKLAVIHQKR</sequence>
<name>A0ABT2F5X3_9STRE</name>
<reference evidence="2 3" key="1">
    <citation type="journal article" date="2023" name="Int. J. Syst. Evol. Microbiol.">
        <title>Streptococcus sciuri sp. nov., Staphylococcus marylandisciuri sp. nov. and Staphylococcus americanisciuri sp. nov., isolated from faeces of eastern grey squirrel (Sciurus carolinensis).</title>
        <authorList>
            <person name="Volokhov D.V."/>
            <person name="Zagorodnyaya T.A."/>
            <person name="Furtak V.A."/>
            <person name="Nattanmai G."/>
            <person name="Randall L."/>
            <person name="Jose S."/>
            <person name="Gao Y."/>
            <person name="Eisenberg T."/>
            <person name="Delmonte P."/>
            <person name="Blom J."/>
            <person name="Mitchell K.K."/>
        </authorList>
    </citation>
    <scope>NUCLEOTIDE SEQUENCE [LARGE SCALE GENOMIC DNA]</scope>
    <source>
        <strain evidence="2 3">SQ9-PEA</strain>
    </source>
</reference>
<comment type="caution">
    <text evidence="2">The sequence shown here is derived from an EMBL/GenBank/DDBJ whole genome shotgun (WGS) entry which is preliminary data.</text>
</comment>
<organism evidence="2 3">
    <name type="scientific">Streptococcus sciuri</name>
    <dbReference type="NCBI Taxonomy" id="2973939"/>
    <lineage>
        <taxon>Bacteria</taxon>
        <taxon>Bacillati</taxon>
        <taxon>Bacillota</taxon>
        <taxon>Bacilli</taxon>
        <taxon>Lactobacillales</taxon>
        <taxon>Streptococcaceae</taxon>
        <taxon>Streptococcus</taxon>
    </lineage>
</organism>
<dbReference type="EMBL" id="JANUXX010000002">
    <property type="protein sequence ID" value="MCS4487881.1"/>
    <property type="molecule type" value="Genomic_DNA"/>
</dbReference>
<keyword evidence="1" id="KW-0472">Membrane</keyword>